<dbReference type="EC" id="6.3.2.9" evidence="7 8"/>
<comment type="catalytic activity">
    <reaction evidence="7 8">
        <text>UDP-N-acetyl-alpha-D-muramoyl-L-alanine + D-glutamate + ATP = UDP-N-acetyl-alpha-D-muramoyl-L-alanyl-D-glutamate + ADP + phosphate + H(+)</text>
        <dbReference type="Rhea" id="RHEA:16429"/>
        <dbReference type="ChEBI" id="CHEBI:15378"/>
        <dbReference type="ChEBI" id="CHEBI:29986"/>
        <dbReference type="ChEBI" id="CHEBI:30616"/>
        <dbReference type="ChEBI" id="CHEBI:43474"/>
        <dbReference type="ChEBI" id="CHEBI:83898"/>
        <dbReference type="ChEBI" id="CHEBI:83900"/>
        <dbReference type="ChEBI" id="CHEBI:456216"/>
        <dbReference type="EC" id="6.3.2.9"/>
    </reaction>
</comment>
<dbReference type="Gene3D" id="3.40.1190.10">
    <property type="entry name" value="Mur-like, catalytic domain"/>
    <property type="match status" value="1"/>
</dbReference>
<dbReference type="HAMAP" id="MF_00639">
    <property type="entry name" value="MurD"/>
    <property type="match status" value="1"/>
</dbReference>
<feature type="domain" description="Mur ligase central" evidence="10">
    <location>
        <begin position="122"/>
        <end position="228"/>
    </location>
</feature>
<evidence type="ECO:0000256" key="3">
    <source>
        <dbReference type="ARBA" id="ARBA00022490"/>
    </source>
</evidence>
<gene>
    <name evidence="7 11" type="primary">murD</name>
    <name evidence="11" type="ORF">DPRO_2696</name>
</gene>
<comment type="similarity">
    <text evidence="7">Belongs to the MurCDEF family.</text>
</comment>
<evidence type="ECO:0000313" key="12">
    <source>
        <dbReference type="Proteomes" id="UP000219215"/>
    </source>
</evidence>
<dbReference type="Pfam" id="PF08245">
    <property type="entry name" value="Mur_ligase_M"/>
    <property type="match status" value="1"/>
</dbReference>
<dbReference type="PANTHER" id="PTHR43692:SF1">
    <property type="entry name" value="UDP-N-ACETYLMURAMOYLALANINE--D-GLUTAMATE LIGASE"/>
    <property type="match status" value="1"/>
</dbReference>
<accession>A0A2C8FAD5</accession>
<dbReference type="EMBL" id="LT907975">
    <property type="protein sequence ID" value="SOB59605.1"/>
    <property type="molecule type" value="Genomic_DNA"/>
</dbReference>
<name>A0A2C8FAD5_9BACT</name>
<dbReference type="InterPro" id="IPR036565">
    <property type="entry name" value="Mur-like_cat_sf"/>
</dbReference>
<protein>
    <recommendedName>
        <fullName evidence="7 8">UDP-N-acetylmuramoylalanine--D-glutamate ligase</fullName>
        <ecNumber evidence="7 8">6.3.2.9</ecNumber>
    </recommendedName>
    <alternativeName>
        <fullName evidence="7">D-glutamic acid-adding enzyme</fullName>
    </alternativeName>
    <alternativeName>
        <fullName evidence="7">UDP-N-acetylmuramoyl-L-alanyl-D-glutamate synthetase</fullName>
    </alternativeName>
</protein>
<proteinExistence type="inferred from homology"/>
<feature type="binding site" evidence="7">
    <location>
        <begin position="124"/>
        <end position="130"/>
    </location>
    <ligand>
        <name>ATP</name>
        <dbReference type="ChEBI" id="CHEBI:30616"/>
    </ligand>
</feature>
<dbReference type="Pfam" id="PF21799">
    <property type="entry name" value="MurD-like_N"/>
    <property type="match status" value="1"/>
</dbReference>
<keyword evidence="7 8" id="KW-0131">Cell cycle</keyword>
<keyword evidence="7 8" id="KW-0133">Cell shape</keyword>
<comment type="function">
    <text evidence="7 8">Cell wall formation. Catalyzes the addition of glutamate to the nucleotide precursor UDP-N-acetylmuramoyl-L-alanine (UMA).</text>
</comment>
<keyword evidence="7 8" id="KW-0132">Cell division</keyword>
<dbReference type="OrthoDB" id="9809796at2"/>
<dbReference type="GO" id="GO:0051301">
    <property type="term" value="P:cell division"/>
    <property type="evidence" value="ECO:0007669"/>
    <property type="project" value="UniProtKB-KW"/>
</dbReference>
<keyword evidence="6 7" id="KW-0067">ATP-binding</keyword>
<dbReference type="SUPFAM" id="SSF53244">
    <property type="entry name" value="MurD-like peptide ligases, peptide-binding domain"/>
    <property type="match status" value="1"/>
</dbReference>
<keyword evidence="12" id="KW-1185">Reference proteome</keyword>
<dbReference type="AlphaFoldDB" id="A0A2C8FAD5"/>
<keyword evidence="5 7" id="KW-0547">Nucleotide-binding</keyword>
<dbReference type="SUPFAM" id="SSF51984">
    <property type="entry name" value="MurCD N-terminal domain"/>
    <property type="match status" value="1"/>
</dbReference>
<evidence type="ECO:0000256" key="5">
    <source>
        <dbReference type="ARBA" id="ARBA00022741"/>
    </source>
</evidence>
<dbReference type="InterPro" id="IPR004101">
    <property type="entry name" value="Mur_ligase_C"/>
</dbReference>
<dbReference type="InterPro" id="IPR005762">
    <property type="entry name" value="MurD"/>
</dbReference>
<sequence length="437" mass="47928">MNRIVRKFIDESILSGKQGVVVGAGKSGLAAARLLDVLGAHVRVVDRNEKVSDTVLGDLKGKVELITGEHEKSHFSDADIVVLSPGVPVKKMAHALEDVPAVNIVAELEFASWFIEAPILAITGTNGKTTTTTLVSEIFEHAGRKVFTGGNIGTPLCEYLLDMEPAEVIVLEVSSFQLQNCRQFQPHVGVLLNFAANHLDYHESMEEYLEAKLMLFSQMTGEGTALIHESVKPVLDENYDGRGFTNAHVEWFGPTDRFEAPYLPGEHNRSNVEAAWQAVKRFGITEEQAAEAIRNFKPLSHRIEPVEEIDGVLYVDDSKATTLDAVMAAVNAFDRPIRLLMGGVWKGGDVEGFAKAVKDRVVHIGLFGGSRDIFEPVLSKSFPVTWDETLGQAVKRLASDARKGDVVLLSPATASFDQYNSYGHRGDDFKRAVKELT</sequence>
<dbReference type="UniPathway" id="UPA00219"/>
<evidence type="ECO:0000256" key="1">
    <source>
        <dbReference type="ARBA" id="ARBA00004496"/>
    </source>
</evidence>
<evidence type="ECO:0000313" key="11">
    <source>
        <dbReference type="EMBL" id="SOB59605.1"/>
    </source>
</evidence>
<evidence type="ECO:0000256" key="6">
    <source>
        <dbReference type="ARBA" id="ARBA00022840"/>
    </source>
</evidence>
<dbReference type="GO" id="GO:0008764">
    <property type="term" value="F:UDP-N-acetylmuramoylalanine-D-glutamate ligase activity"/>
    <property type="evidence" value="ECO:0007669"/>
    <property type="project" value="UniProtKB-UniRule"/>
</dbReference>
<dbReference type="NCBIfam" id="TIGR01087">
    <property type="entry name" value="murD"/>
    <property type="match status" value="1"/>
</dbReference>
<dbReference type="SUPFAM" id="SSF53623">
    <property type="entry name" value="MurD-like peptide ligases, catalytic domain"/>
    <property type="match status" value="1"/>
</dbReference>
<dbReference type="Proteomes" id="UP000219215">
    <property type="component" value="Chromosome DPRO"/>
</dbReference>
<dbReference type="GO" id="GO:0005737">
    <property type="term" value="C:cytoplasm"/>
    <property type="evidence" value="ECO:0007669"/>
    <property type="project" value="UniProtKB-SubCell"/>
</dbReference>
<dbReference type="GO" id="GO:0009252">
    <property type="term" value="P:peptidoglycan biosynthetic process"/>
    <property type="evidence" value="ECO:0007669"/>
    <property type="project" value="UniProtKB-UniRule"/>
</dbReference>
<evidence type="ECO:0000256" key="8">
    <source>
        <dbReference type="RuleBase" id="RU003664"/>
    </source>
</evidence>
<dbReference type="KEGG" id="pprf:DPRO_2696"/>
<dbReference type="Gene3D" id="3.40.50.720">
    <property type="entry name" value="NAD(P)-binding Rossmann-like Domain"/>
    <property type="match status" value="1"/>
</dbReference>
<comment type="pathway">
    <text evidence="2 7 8">Cell wall biogenesis; peptidoglycan biosynthesis.</text>
</comment>
<keyword evidence="7 8" id="KW-0961">Cell wall biogenesis/degradation</keyword>
<dbReference type="PANTHER" id="PTHR43692">
    <property type="entry name" value="UDP-N-ACETYLMURAMOYLALANINE--D-GLUTAMATE LIGASE"/>
    <property type="match status" value="1"/>
</dbReference>
<keyword evidence="7 8" id="KW-0573">Peptidoglycan synthesis</keyword>
<dbReference type="Pfam" id="PF02875">
    <property type="entry name" value="Mur_ligase_C"/>
    <property type="match status" value="1"/>
</dbReference>
<organism evidence="11 12">
    <name type="scientific">Pseudodesulfovibrio profundus</name>
    <dbReference type="NCBI Taxonomy" id="57320"/>
    <lineage>
        <taxon>Bacteria</taxon>
        <taxon>Pseudomonadati</taxon>
        <taxon>Thermodesulfobacteriota</taxon>
        <taxon>Desulfovibrionia</taxon>
        <taxon>Desulfovibrionales</taxon>
        <taxon>Desulfovibrionaceae</taxon>
    </lineage>
</organism>
<dbReference type="GO" id="GO:0005524">
    <property type="term" value="F:ATP binding"/>
    <property type="evidence" value="ECO:0007669"/>
    <property type="project" value="UniProtKB-UniRule"/>
</dbReference>
<dbReference type="RefSeq" id="WP_097012459.1">
    <property type="nucleotide sequence ID" value="NZ_LT907975.1"/>
</dbReference>
<keyword evidence="4 7" id="KW-0436">Ligase</keyword>
<evidence type="ECO:0000256" key="4">
    <source>
        <dbReference type="ARBA" id="ARBA00022598"/>
    </source>
</evidence>
<dbReference type="GO" id="GO:0008360">
    <property type="term" value="P:regulation of cell shape"/>
    <property type="evidence" value="ECO:0007669"/>
    <property type="project" value="UniProtKB-KW"/>
</dbReference>
<dbReference type="InterPro" id="IPR013221">
    <property type="entry name" value="Mur_ligase_cen"/>
</dbReference>
<keyword evidence="3 7" id="KW-0963">Cytoplasm</keyword>
<evidence type="ECO:0000256" key="2">
    <source>
        <dbReference type="ARBA" id="ARBA00004752"/>
    </source>
</evidence>
<reference evidence="12" key="1">
    <citation type="submission" date="2017-09" db="EMBL/GenBank/DDBJ databases">
        <authorList>
            <person name="Regsiter A."/>
            <person name="William W."/>
        </authorList>
    </citation>
    <scope>NUCLEOTIDE SEQUENCE [LARGE SCALE GENOMIC DNA]</scope>
    <source>
        <strain evidence="12">500-1</strain>
    </source>
</reference>
<dbReference type="InterPro" id="IPR036615">
    <property type="entry name" value="Mur_ligase_C_dom_sf"/>
</dbReference>
<feature type="domain" description="Mur ligase C-terminal" evidence="9">
    <location>
        <begin position="301"/>
        <end position="412"/>
    </location>
</feature>
<comment type="subcellular location">
    <subcellularLocation>
        <location evidence="1 7 8">Cytoplasm</location>
    </subcellularLocation>
</comment>
<dbReference type="Gene3D" id="3.90.190.20">
    <property type="entry name" value="Mur ligase, C-terminal domain"/>
    <property type="match status" value="1"/>
</dbReference>
<evidence type="ECO:0000259" key="10">
    <source>
        <dbReference type="Pfam" id="PF08245"/>
    </source>
</evidence>
<evidence type="ECO:0000259" key="9">
    <source>
        <dbReference type="Pfam" id="PF02875"/>
    </source>
</evidence>
<dbReference type="GO" id="GO:0071555">
    <property type="term" value="P:cell wall organization"/>
    <property type="evidence" value="ECO:0007669"/>
    <property type="project" value="UniProtKB-KW"/>
</dbReference>
<evidence type="ECO:0000256" key="7">
    <source>
        <dbReference type="HAMAP-Rule" id="MF_00639"/>
    </source>
</evidence>